<dbReference type="RefSeq" id="WP_132312185.1">
    <property type="nucleotide sequence ID" value="NZ_SMAR01000019.1"/>
</dbReference>
<dbReference type="Proteomes" id="UP000295097">
    <property type="component" value="Unassembled WGS sequence"/>
</dbReference>
<dbReference type="Pfam" id="PF07876">
    <property type="entry name" value="Dabb"/>
    <property type="match status" value="1"/>
</dbReference>
<comment type="subunit">
    <text evidence="1">Homodimer.</text>
</comment>
<dbReference type="OrthoDB" id="9816070at2"/>
<reference evidence="3 4" key="1">
    <citation type="submission" date="2019-03" db="EMBL/GenBank/DDBJ databases">
        <title>Freshwater and sediment microbial communities from various areas in North America, analyzing microbe dynamics in response to fracking.</title>
        <authorList>
            <person name="Lamendella R."/>
        </authorList>
    </citation>
    <scope>NUCLEOTIDE SEQUENCE [LARGE SCALE GENOMIC DNA]</scope>
    <source>
        <strain evidence="3 4">175.2</strain>
    </source>
</reference>
<keyword evidence="4" id="KW-1185">Reference proteome</keyword>
<protein>
    <submittedName>
        <fullName evidence="3">Stress responsive alpha/beta barrel protein</fullName>
    </submittedName>
</protein>
<dbReference type="Gene3D" id="3.30.70.100">
    <property type="match status" value="1"/>
</dbReference>
<dbReference type="PROSITE" id="PS51502">
    <property type="entry name" value="S_R_A_B_BARREL"/>
    <property type="match status" value="1"/>
</dbReference>
<evidence type="ECO:0000256" key="1">
    <source>
        <dbReference type="ARBA" id="ARBA00011738"/>
    </source>
</evidence>
<dbReference type="SUPFAM" id="SSF54909">
    <property type="entry name" value="Dimeric alpha+beta barrel"/>
    <property type="match status" value="1"/>
</dbReference>
<feature type="domain" description="Stress-response A/B barrel" evidence="2">
    <location>
        <begin position="2"/>
        <end position="100"/>
    </location>
</feature>
<dbReference type="AlphaFoldDB" id="A0A4R3NP70"/>
<evidence type="ECO:0000259" key="2">
    <source>
        <dbReference type="PROSITE" id="PS51502"/>
    </source>
</evidence>
<dbReference type="PANTHER" id="PTHR33178">
    <property type="match status" value="1"/>
</dbReference>
<dbReference type="InterPro" id="IPR044662">
    <property type="entry name" value="HS1/DABB1-like"/>
</dbReference>
<name>A0A4R3NP70_9HYPH</name>
<dbReference type="SMART" id="SM00886">
    <property type="entry name" value="Dabb"/>
    <property type="match status" value="1"/>
</dbReference>
<proteinExistence type="predicted"/>
<organism evidence="3 4">
    <name type="scientific">Martelella mediterranea</name>
    <dbReference type="NCBI Taxonomy" id="293089"/>
    <lineage>
        <taxon>Bacteria</taxon>
        <taxon>Pseudomonadati</taxon>
        <taxon>Pseudomonadota</taxon>
        <taxon>Alphaproteobacteria</taxon>
        <taxon>Hyphomicrobiales</taxon>
        <taxon>Aurantimonadaceae</taxon>
        <taxon>Martelella</taxon>
    </lineage>
</organism>
<evidence type="ECO:0000313" key="3">
    <source>
        <dbReference type="EMBL" id="TCT37311.1"/>
    </source>
</evidence>
<accession>A0A4R3NP70</accession>
<dbReference type="InterPro" id="IPR013097">
    <property type="entry name" value="Dabb"/>
</dbReference>
<gene>
    <name evidence="3" type="ORF">EDC90_101948</name>
</gene>
<dbReference type="InterPro" id="IPR011008">
    <property type="entry name" value="Dimeric_a/b-barrel"/>
</dbReference>
<dbReference type="PANTHER" id="PTHR33178:SF10">
    <property type="entry name" value="STRESS-RESPONSE A_B BARREL DOMAIN-CONTAINING PROTEIN"/>
    <property type="match status" value="1"/>
</dbReference>
<comment type="caution">
    <text evidence="3">The sequence shown here is derived from an EMBL/GenBank/DDBJ whole genome shotgun (WGS) entry which is preliminary data.</text>
</comment>
<evidence type="ECO:0000313" key="4">
    <source>
        <dbReference type="Proteomes" id="UP000295097"/>
    </source>
</evidence>
<dbReference type="EMBL" id="SMAR01000019">
    <property type="protein sequence ID" value="TCT37311.1"/>
    <property type="molecule type" value="Genomic_DNA"/>
</dbReference>
<sequence length="102" mass="11016">MIMHCVLVRFRSEVQAEEKQAIYDGIAALQSVIDGIVDVKAGPNVSPEGLDCGYMDGFVVTFENAGARDTYLDHPDHKAVGYKLVEAAAGGQSGILVFDWKV</sequence>